<keyword evidence="3" id="KW-1185">Reference proteome</keyword>
<feature type="region of interest" description="Disordered" evidence="1">
    <location>
        <begin position="207"/>
        <end position="227"/>
    </location>
</feature>
<reference evidence="2 3" key="1">
    <citation type="journal article" date="2024" name="IMA Fungus">
        <title>IMA Genome - F19 : A genome assembly and annotation guide to empower mycologists, including annotated draft genome sequences of Ceratocystis pirilliformis, Diaporthe australafricana, Fusarium ophioides, Paecilomyces lecythidis, and Sporothrix stenoceras.</title>
        <authorList>
            <person name="Aylward J."/>
            <person name="Wilson A.M."/>
            <person name="Visagie C.M."/>
            <person name="Spraker J."/>
            <person name="Barnes I."/>
            <person name="Buitendag C."/>
            <person name="Ceriani C."/>
            <person name="Del Mar Angel L."/>
            <person name="du Plessis D."/>
            <person name="Fuchs T."/>
            <person name="Gasser K."/>
            <person name="Kramer D."/>
            <person name="Li W."/>
            <person name="Munsamy K."/>
            <person name="Piso A."/>
            <person name="Price J.L."/>
            <person name="Sonnekus B."/>
            <person name="Thomas C."/>
            <person name="van der Nest A."/>
            <person name="van Dijk A."/>
            <person name="van Heerden A."/>
            <person name="van Vuuren N."/>
            <person name="Yilmaz N."/>
            <person name="Duong T.A."/>
            <person name="van der Merwe N.A."/>
            <person name="Wingfield M.J."/>
            <person name="Wingfield B.D."/>
        </authorList>
    </citation>
    <scope>NUCLEOTIDE SEQUENCE [LARGE SCALE GENOMIC DNA]</scope>
    <source>
        <strain evidence="2 3">CMW 18300</strain>
    </source>
</reference>
<feature type="compositionally biased region" description="Basic and acidic residues" evidence="1">
    <location>
        <begin position="1"/>
        <end position="11"/>
    </location>
</feature>
<evidence type="ECO:0000256" key="1">
    <source>
        <dbReference type="SAM" id="MobiDB-lite"/>
    </source>
</evidence>
<name>A0ABR3W5D5_9PEZI</name>
<feature type="compositionally biased region" description="Polar residues" evidence="1">
    <location>
        <begin position="35"/>
        <end position="47"/>
    </location>
</feature>
<feature type="region of interest" description="Disordered" evidence="1">
    <location>
        <begin position="1"/>
        <end position="120"/>
    </location>
</feature>
<feature type="compositionally biased region" description="Polar residues" evidence="1">
    <location>
        <begin position="212"/>
        <end position="222"/>
    </location>
</feature>
<organism evidence="2 3">
    <name type="scientific">Diaporthe australafricana</name>
    <dbReference type="NCBI Taxonomy" id="127596"/>
    <lineage>
        <taxon>Eukaryota</taxon>
        <taxon>Fungi</taxon>
        <taxon>Dikarya</taxon>
        <taxon>Ascomycota</taxon>
        <taxon>Pezizomycotina</taxon>
        <taxon>Sordariomycetes</taxon>
        <taxon>Sordariomycetidae</taxon>
        <taxon>Diaporthales</taxon>
        <taxon>Diaporthaceae</taxon>
        <taxon>Diaporthe</taxon>
    </lineage>
</organism>
<gene>
    <name evidence="2" type="ORF">Daus18300_011767</name>
</gene>
<dbReference type="EMBL" id="JAWRVE010000148">
    <property type="protein sequence ID" value="KAL1853563.1"/>
    <property type="molecule type" value="Genomic_DNA"/>
</dbReference>
<sequence length="291" mass="32052">MPHRTNQDDIIFHNGSPGLKKKRRPSFWGCRPRKATSSARAHQSGRQTRAKFTEPSSSSEIISDRNSLAAARQHSNPAPSRRQRPAVGHNTMDGGIDRPVYWESPMRPQGYRSPRSPSRTRAQWPVMQPFRALIALVKRCPWAVGSDLASRDPAFSDDAYYPSVPRSLLHDTAVSFVVKDHTQSDLPEFVVSCPFEHVDKVHQLLAPDGSHRQLNARGTSGQPRAGDQLRSMLLDGTPSIELTLHPDTGRGVGGRSDNQTRPASDPWNDGAATGPTPNYGGRGWESGDPQT</sequence>
<accession>A0ABR3W5D5</accession>
<protein>
    <submittedName>
        <fullName evidence="2">Uncharacterized protein</fullName>
    </submittedName>
</protein>
<proteinExistence type="predicted"/>
<comment type="caution">
    <text evidence="2">The sequence shown here is derived from an EMBL/GenBank/DDBJ whole genome shotgun (WGS) entry which is preliminary data.</text>
</comment>
<evidence type="ECO:0000313" key="2">
    <source>
        <dbReference type="EMBL" id="KAL1853563.1"/>
    </source>
</evidence>
<dbReference type="Proteomes" id="UP001583177">
    <property type="component" value="Unassembled WGS sequence"/>
</dbReference>
<feature type="region of interest" description="Disordered" evidence="1">
    <location>
        <begin position="239"/>
        <end position="291"/>
    </location>
</feature>
<evidence type="ECO:0000313" key="3">
    <source>
        <dbReference type="Proteomes" id="UP001583177"/>
    </source>
</evidence>